<evidence type="ECO:0000313" key="2">
    <source>
        <dbReference type="Proteomes" id="UP000030671"/>
    </source>
</evidence>
<dbReference type="KEGG" id="hir:HETIRDRAFT_104564"/>
<evidence type="ECO:0000313" key="1">
    <source>
        <dbReference type="EMBL" id="ETW79302.1"/>
    </source>
</evidence>
<dbReference type="Proteomes" id="UP000030671">
    <property type="component" value="Unassembled WGS sequence"/>
</dbReference>
<accession>W4K0K0</accession>
<dbReference type="AlphaFoldDB" id="W4K0K0"/>
<reference evidence="1 2" key="1">
    <citation type="journal article" date="2012" name="New Phytol.">
        <title>Insight into trade-off between wood decay and parasitism from the genome of a fungal forest pathogen.</title>
        <authorList>
            <person name="Olson A."/>
            <person name="Aerts A."/>
            <person name="Asiegbu F."/>
            <person name="Belbahri L."/>
            <person name="Bouzid O."/>
            <person name="Broberg A."/>
            <person name="Canback B."/>
            <person name="Coutinho P.M."/>
            <person name="Cullen D."/>
            <person name="Dalman K."/>
            <person name="Deflorio G."/>
            <person name="van Diepen L.T."/>
            <person name="Dunand C."/>
            <person name="Duplessis S."/>
            <person name="Durling M."/>
            <person name="Gonthier P."/>
            <person name="Grimwood J."/>
            <person name="Fossdal C.G."/>
            <person name="Hansson D."/>
            <person name="Henrissat B."/>
            <person name="Hietala A."/>
            <person name="Himmelstrand K."/>
            <person name="Hoffmeister D."/>
            <person name="Hogberg N."/>
            <person name="James T.Y."/>
            <person name="Karlsson M."/>
            <person name="Kohler A."/>
            <person name="Kues U."/>
            <person name="Lee Y.H."/>
            <person name="Lin Y.C."/>
            <person name="Lind M."/>
            <person name="Lindquist E."/>
            <person name="Lombard V."/>
            <person name="Lucas S."/>
            <person name="Lunden K."/>
            <person name="Morin E."/>
            <person name="Murat C."/>
            <person name="Park J."/>
            <person name="Raffaello T."/>
            <person name="Rouze P."/>
            <person name="Salamov A."/>
            <person name="Schmutz J."/>
            <person name="Solheim H."/>
            <person name="Stahlberg J."/>
            <person name="Velez H."/>
            <person name="de Vries R.P."/>
            <person name="Wiebenga A."/>
            <person name="Woodward S."/>
            <person name="Yakovlev I."/>
            <person name="Garbelotto M."/>
            <person name="Martin F."/>
            <person name="Grigoriev I.V."/>
            <person name="Stenlid J."/>
        </authorList>
    </citation>
    <scope>NUCLEOTIDE SEQUENCE [LARGE SCALE GENOMIC DNA]</scope>
    <source>
        <strain evidence="1 2">TC 32-1</strain>
    </source>
</reference>
<organism evidence="1 2">
    <name type="scientific">Heterobasidion irregulare (strain TC 32-1)</name>
    <dbReference type="NCBI Taxonomy" id="747525"/>
    <lineage>
        <taxon>Eukaryota</taxon>
        <taxon>Fungi</taxon>
        <taxon>Dikarya</taxon>
        <taxon>Basidiomycota</taxon>
        <taxon>Agaricomycotina</taxon>
        <taxon>Agaricomycetes</taxon>
        <taxon>Russulales</taxon>
        <taxon>Bondarzewiaceae</taxon>
        <taxon>Heterobasidion</taxon>
        <taxon>Heterobasidion annosum species complex</taxon>
    </lineage>
</organism>
<keyword evidence="2" id="KW-1185">Reference proteome</keyword>
<sequence>MSTQKNGDWDRYPEHTIITRGVRGLDVTLWIDMIKRRLNDAPPAIVTKVEHFKCTGRFSNEFLAIHLKHPIRTGLKKHPTVLFIDRVAYPDFLIAPGFKSPSFPSSILARERISIPPPDQNYMQFVSQERGEQRPILLSRLDFSQHPTDEDLLNILEFASEKHPPHENDYQGFWYAGLVFDALSDRFPSQRYEERADERGSLIGKCEWAKLKDDFEGWV</sequence>
<dbReference type="GeneID" id="20666010"/>
<dbReference type="RefSeq" id="XP_009549547.1">
    <property type="nucleotide sequence ID" value="XM_009551252.1"/>
</dbReference>
<proteinExistence type="predicted"/>
<dbReference type="HOGENOM" id="CLU_109891_0_0_1"/>
<dbReference type="OrthoDB" id="3243781at2759"/>
<gene>
    <name evidence="1" type="ORF">HETIRDRAFT_104564</name>
</gene>
<dbReference type="EMBL" id="KI925461">
    <property type="protein sequence ID" value="ETW79302.1"/>
    <property type="molecule type" value="Genomic_DNA"/>
</dbReference>
<name>W4K0K0_HETIT</name>
<dbReference type="InParanoid" id="W4K0K0"/>
<protein>
    <submittedName>
        <fullName evidence="1">Uncharacterized protein</fullName>
    </submittedName>
</protein>